<evidence type="ECO:0000313" key="1">
    <source>
        <dbReference type="EMBL" id="CAF2855137.1"/>
    </source>
</evidence>
<organism evidence="1 2">
    <name type="scientific">Lepeophtheirus salmonis</name>
    <name type="common">Salmon louse</name>
    <name type="synonym">Caligus salmonis</name>
    <dbReference type="NCBI Taxonomy" id="72036"/>
    <lineage>
        <taxon>Eukaryota</taxon>
        <taxon>Metazoa</taxon>
        <taxon>Ecdysozoa</taxon>
        <taxon>Arthropoda</taxon>
        <taxon>Crustacea</taxon>
        <taxon>Multicrustacea</taxon>
        <taxon>Hexanauplia</taxon>
        <taxon>Copepoda</taxon>
        <taxon>Siphonostomatoida</taxon>
        <taxon>Caligidae</taxon>
        <taxon>Lepeophtheirus</taxon>
    </lineage>
</organism>
<keyword evidence="2" id="KW-1185">Reference proteome</keyword>
<dbReference type="EMBL" id="HG994593">
    <property type="protein sequence ID" value="CAF2855137.1"/>
    <property type="molecule type" value="Genomic_DNA"/>
</dbReference>
<protein>
    <submittedName>
        <fullName evidence="1">(salmon louse) hypothetical protein</fullName>
    </submittedName>
</protein>
<sequence>MKENDEESYVLKHSKVGKAMVIKIGKTDLHNNWAKLLETDEGFILIVGILLILSLALVGIKCGFSSYGLPAYALGLFTICAYQMLRYKENLPNPIVHFYSLFILRTQKWWETILRVVSLVAYGFLVQRKVIT</sequence>
<dbReference type="Proteomes" id="UP000675881">
    <property type="component" value="Chromosome 14"/>
</dbReference>
<dbReference type="OrthoDB" id="1580043at2759"/>
<name>A0A7R8CLB9_LEPSM</name>
<reference evidence="1" key="1">
    <citation type="submission" date="2021-02" db="EMBL/GenBank/DDBJ databases">
        <authorList>
            <person name="Bekaert M."/>
        </authorList>
    </citation>
    <scope>NUCLEOTIDE SEQUENCE</scope>
    <source>
        <strain evidence="1">IoA-00</strain>
    </source>
</reference>
<gene>
    <name evidence="1" type="ORF">LSAA_5014</name>
</gene>
<proteinExistence type="predicted"/>
<accession>A0A7R8CLB9</accession>
<evidence type="ECO:0000313" key="2">
    <source>
        <dbReference type="Proteomes" id="UP000675881"/>
    </source>
</evidence>
<dbReference type="AlphaFoldDB" id="A0A7R8CLB9"/>